<protein>
    <recommendedName>
        <fullName evidence="2">Aminoglycoside phosphotransferase domain-containing protein</fullName>
    </recommendedName>
</protein>
<keyword evidence="4" id="KW-1185">Reference proteome</keyword>
<comment type="caution">
    <text evidence="3">The sequence shown here is derived from an EMBL/GenBank/DDBJ whole genome shotgun (WGS) entry which is preliminary data.</text>
</comment>
<dbReference type="PANTHER" id="PTHR21310">
    <property type="entry name" value="AMINOGLYCOSIDE PHOSPHOTRANSFERASE-RELATED-RELATED"/>
    <property type="match status" value="1"/>
</dbReference>
<dbReference type="EMBL" id="ML976617">
    <property type="protein sequence ID" value="KAF1842770.1"/>
    <property type="molecule type" value="Genomic_DNA"/>
</dbReference>
<proteinExistence type="predicted"/>
<dbReference type="InterPro" id="IPR002575">
    <property type="entry name" value="Aminoglycoside_PTrfase"/>
</dbReference>
<feature type="region of interest" description="Disordered" evidence="1">
    <location>
        <begin position="1"/>
        <end position="55"/>
    </location>
</feature>
<dbReference type="AlphaFoldDB" id="A0A9P4GCP2"/>
<feature type="compositionally biased region" description="Basic and acidic residues" evidence="1">
    <location>
        <begin position="15"/>
        <end position="26"/>
    </location>
</feature>
<evidence type="ECO:0000313" key="4">
    <source>
        <dbReference type="Proteomes" id="UP000800039"/>
    </source>
</evidence>
<gene>
    <name evidence="3" type="ORF">K460DRAFT_289852</name>
</gene>
<sequence>MTTEDSRSAPPAPRNSKELGETREDFVVDSEQVDDKDGANSPNTSTRSTILYGQEPSDTFNDKVAHICSSEFRNTTFNIEHIEGGSYNRITAVTIFPRLPAKWTLPWLRSFLPRITGRLEPQVPKNYILRTPRWDQSRNNWDISYDIPALEFARKHLGSVVPRIVRLDTSPDNILSRPYTIQDYLPGRNLERIWKTLTMAQKDCALRIIVDFTMKLQIITSSSAGIIAPSNDIEHMASEEELQLHTFKVGHNRVPTWTKPWSTHAVPQTTLEFLVEQASRWQEFEGHNDQFVNPEWAHFKRIAQSLHDKGFIPDTDKFYFCHLDLYSRNMLVEIVDESTLLLTGVLDWDAEFAHFCPKFVAYRAPFWLWLEDDSNEWDEIGGNYEIRALSTPADADQLELKKTFEELADEEWLRYAFEPEFIIARRVFELLRNGVHGPEHWQEARDIFQTWQQMYPETEGLVEDDLPICGSDCSSELDEDDCCESSNDGEYSEDENDDAGPKVLS</sequence>
<dbReference type="SUPFAM" id="SSF56112">
    <property type="entry name" value="Protein kinase-like (PK-like)"/>
    <property type="match status" value="1"/>
</dbReference>
<reference evidence="3" key="1">
    <citation type="submission" date="2020-01" db="EMBL/GenBank/DDBJ databases">
        <authorList>
            <consortium name="DOE Joint Genome Institute"/>
            <person name="Haridas S."/>
            <person name="Albert R."/>
            <person name="Binder M."/>
            <person name="Bloem J."/>
            <person name="Labutti K."/>
            <person name="Salamov A."/>
            <person name="Andreopoulos B."/>
            <person name="Baker S.E."/>
            <person name="Barry K."/>
            <person name="Bills G."/>
            <person name="Bluhm B.H."/>
            <person name="Cannon C."/>
            <person name="Castanera R."/>
            <person name="Culley D.E."/>
            <person name="Daum C."/>
            <person name="Ezra D."/>
            <person name="Gonzalez J.B."/>
            <person name="Henrissat B."/>
            <person name="Kuo A."/>
            <person name="Liang C."/>
            <person name="Lipzen A."/>
            <person name="Lutzoni F."/>
            <person name="Magnuson J."/>
            <person name="Mondo S."/>
            <person name="Nolan M."/>
            <person name="Ohm R."/>
            <person name="Pangilinan J."/>
            <person name="Park H.-J."/>
            <person name="Ramirez L."/>
            <person name="Alfaro M."/>
            <person name="Sun H."/>
            <person name="Tritt A."/>
            <person name="Yoshinaga Y."/>
            <person name="Zwiers L.-H."/>
            <person name="Turgeon B.G."/>
            <person name="Goodwin S.B."/>
            <person name="Spatafora J.W."/>
            <person name="Crous P.W."/>
            <person name="Grigoriev I.V."/>
        </authorList>
    </citation>
    <scope>NUCLEOTIDE SEQUENCE</scope>
    <source>
        <strain evidence="3">CBS 394.84</strain>
    </source>
</reference>
<name>A0A9P4GCP2_9PLEO</name>
<dbReference type="InterPro" id="IPR011009">
    <property type="entry name" value="Kinase-like_dom_sf"/>
</dbReference>
<dbReference type="PANTHER" id="PTHR21310:SF56">
    <property type="entry name" value="AMINOGLYCOSIDE PHOSPHOTRANSFERASE DOMAIN-CONTAINING PROTEIN"/>
    <property type="match status" value="1"/>
</dbReference>
<feature type="compositionally biased region" description="Polar residues" evidence="1">
    <location>
        <begin position="40"/>
        <end position="55"/>
    </location>
</feature>
<dbReference type="RefSeq" id="XP_040785333.1">
    <property type="nucleotide sequence ID" value="XM_040929147.1"/>
</dbReference>
<accession>A0A9P4GCP2</accession>
<organism evidence="3 4">
    <name type="scientific">Cucurbitaria berberidis CBS 394.84</name>
    <dbReference type="NCBI Taxonomy" id="1168544"/>
    <lineage>
        <taxon>Eukaryota</taxon>
        <taxon>Fungi</taxon>
        <taxon>Dikarya</taxon>
        <taxon>Ascomycota</taxon>
        <taxon>Pezizomycotina</taxon>
        <taxon>Dothideomycetes</taxon>
        <taxon>Pleosporomycetidae</taxon>
        <taxon>Pleosporales</taxon>
        <taxon>Pleosporineae</taxon>
        <taxon>Cucurbitariaceae</taxon>
        <taxon>Cucurbitaria</taxon>
    </lineage>
</organism>
<feature type="domain" description="Aminoglycoside phosphotransferase" evidence="2">
    <location>
        <begin position="149"/>
        <end position="349"/>
    </location>
</feature>
<dbReference type="Proteomes" id="UP000800039">
    <property type="component" value="Unassembled WGS sequence"/>
</dbReference>
<dbReference type="InterPro" id="IPR051678">
    <property type="entry name" value="AGP_Transferase"/>
</dbReference>
<dbReference type="OrthoDB" id="10003767at2759"/>
<evidence type="ECO:0000313" key="3">
    <source>
        <dbReference type="EMBL" id="KAF1842770.1"/>
    </source>
</evidence>
<evidence type="ECO:0000256" key="1">
    <source>
        <dbReference type="SAM" id="MobiDB-lite"/>
    </source>
</evidence>
<feature type="region of interest" description="Disordered" evidence="1">
    <location>
        <begin position="475"/>
        <end position="505"/>
    </location>
</feature>
<dbReference type="GeneID" id="63846399"/>
<evidence type="ECO:0000259" key="2">
    <source>
        <dbReference type="Pfam" id="PF01636"/>
    </source>
</evidence>
<dbReference type="Pfam" id="PF01636">
    <property type="entry name" value="APH"/>
    <property type="match status" value="1"/>
</dbReference>